<dbReference type="EMBL" id="MDYN01000056">
    <property type="protein sequence ID" value="OQD79259.1"/>
    <property type="molecule type" value="Genomic_DNA"/>
</dbReference>
<evidence type="ECO:0000256" key="1">
    <source>
        <dbReference type="SAM" id="SignalP"/>
    </source>
</evidence>
<keyword evidence="3" id="KW-1185">Reference proteome</keyword>
<proteinExistence type="predicted"/>
<accession>A0A1V6PQI2</accession>
<comment type="caution">
    <text evidence="2">The sequence shown here is derived from an EMBL/GenBank/DDBJ whole genome shotgun (WGS) entry which is preliminary data.</text>
</comment>
<organism evidence="2 3">
    <name type="scientific">Penicillium antarcticum</name>
    <dbReference type="NCBI Taxonomy" id="416450"/>
    <lineage>
        <taxon>Eukaryota</taxon>
        <taxon>Fungi</taxon>
        <taxon>Dikarya</taxon>
        <taxon>Ascomycota</taxon>
        <taxon>Pezizomycotina</taxon>
        <taxon>Eurotiomycetes</taxon>
        <taxon>Eurotiomycetidae</taxon>
        <taxon>Eurotiales</taxon>
        <taxon>Aspergillaceae</taxon>
        <taxon>Penicillium</taxon>
    </lineage>
</organism>
<protein>
    <submittedName>
        <fullName evidence="2">Uncharacterized protein</fullName>
    </submittedName>
</protein>
<feature type="chain" id="PRO_5012370435" evidence="1">
    <location>
        <begin position="18"/>
        <end position="49"/>
    </location>
</feature>
<dbReference type="Proteomes" id="UP000191672">
    <property type="component" value="Unassembled WGS sequence"/>
</dbReference>
<evidence type="ECO:0000313" key="2">
    <source>
        <dbReference type="EMBL" id="OQD79259.1"/>
    </source>
</evidence>
<keyword evidence="1" id="KW-0732">Signal</keyword>
<feature type="signal peptide" evidence="1">
    <location>
        <begin position="1"/>
        <end position="17"/>
    </location>
</feature>
<name>A0A1V6PQI2_9EURO</name>
<gene>
    <name evidence="2" type="ORF">PENANT_c056G07338</name>
</gene>
<dbReference type="AlphaFoldDB" id="A0A1V6PQI2"/>
<sequence>MFPLFLRILLTGRVSLAQKLYMTASHFFQRLAKKRESTVPKLDVYQVKV</sequence>
<evidence type="ECO:0000313" key="3">
    <source>
        <dbReference type="Proteomes" id="UP000191672"/>
    </source>
</evidence>
<reference evidence="3" key="1">
    <citation type="journal article" date="2017" name="Nat. Microbiol.">
        <title>Global analysis of biosynthetic gene clusters reveals vast potential of secondary metabolite production in Penicillium species.</title>
        <authorList>
            <person name="Nielsen J.C."/>
            <person name="Grijseels S."/>
            <person name="Prigent S."/>
            <person name="Ji B."/>
            <person name="Dainat J."/>
            <person name="Nielsen K.F."/>
            <person name="Frisvad J.C."/>
            <person name="Workman M."/>
            <person name="Nielsen J."/>
        </authorList>
    </citation>
    <scope>NUCLEOTIDE SEQUENCE [LARGE SCALE GENOMIC DNA]</scope>
    <source>
        <strain evidence="3">IBT 31811</strain>
    </source>
</reference>